<dbReference type="AlphaFoldDB" id="A0A1J5P9M8"/>
<comment type="caution">
    <text evidence="1">The sequence shown here is derived from an EMBL/GenBank/DDBJ whole genome shotgun (WGS) entry which is preliminary data.</text>
</comment>
<gene>
    <name evidence="1" type="primary">rutD_10</name>
    <name evidence="1" type="ORF">GALL_505130</name>
</gene>
<proteinExistence type="predicted"/>
<dbReference type="SUPFAM" id="SSF53474">
    <property type="entry name" value="alpha/beta-Hydrolases"/>
    <property type="match status" value="1"/>
</dbReference>
<keyword evidence="1" id="KW-0378">Hydrolase</keyword>
<reference evidence="1" key="1">
    <citation type="submission" date="2016-10" db="EMBL/GenBank/DDBJ databases">
        <title>Sequence of Gallionella enrichment culture.</title>
        <authorList>
            <person name="Poehlein A."/>
            <person name="Muehling M."/>
            <person name="Daniel R."/>
        </authorList>
    </citation>
    <scope>NUCLEOTIDE SEQUENCE</scope>
</reference>
<protein>
    <submittedName>
        <fullName evidence="1">Putative aminoacrylate hydrolase RutD</fullName>
    </submittedName>
</protein>
<evidence type="ECO:0000313" key="1">
    <source>
        <dbReference type="EMBL" id="OIQ67906.1"/>
    </source>
</evidence>
<organism evidence="1">
    <name type="scientific">mine drainage metagenome</name>
    <dbReference type="NCBI Taxonomy" id="410659"/>
    <lineage>
        <taxon>unclassified sequences</taxon>
        <taxon>metagenomes</taxon>
        <taxon>ecological metagenomes</taxon>
    </lineage>
</organism>
<name>A0A1J5P9M8_9ZZZZ</name>
<dbReference type="InterPro" id="IPR029058">
    <property type="entry name" value="AB_hydrolase_fold"/>
</dbReference>
<accession>A0A1J5P9M8</accession>
<dbReference type="Gene3D" id="3.40.50.1820">
    <property type="entry name" value="alpha/beta hydrolase"/>
    <property type="match status" value="1"/>
</dbReference>
<dbReference type="EMBL" id="MLJW01005627">
    <property type="protein sequence ID" value="OIQ67906.1"/>
    <property type="molecule type" value="Genomic_DNA"/>
</dbReference>
<dbReference type="GO" id="GO:0016787">
    <property type="term" value="F:hydrolase activity"/>
    <property type="evidence" value="ECO:0007669"/>
    <property type="project" value="UniProtKB-KW"/>
</dbReference>
<sequence length="172" mass="18709">MAVSFALKHPGLVGALALCAPALHVDKERVRYLSERSGLVMREGMRSVADDTLDRSYPPIVRRDEAAYLTYRGRFLANDPVGYAHNNIAFSKVDLLDRLGELRHPCLVLAGAHDLLRPQDKVSAIGRTIPRAEYAVIDSGHLMAVQAPGEMARQLLDFFVRAGGGLALSSGS</sequence>